<dbReference type="Proteomes" id="UP000294360">
    <property type="component" value="Chromosome"/>
</dbReference>
<sequence length="40" mass="4664">MRCIQVHGVYSPKPFIICIRICTKPLYQSMSLFYEAIELA</sequence>
<name>A0A4U8YVX1_METTU</name>
<proteinExistence type="predicted"/>
<organism evidence="1 2">
    <name type="scientific">Methylocella tundrae</name>
    <dbReference type="NCBI Taxonomy" id="227605"/>
    <lineage>
        <taxon>Bacteria</taxon>
        <taxon>Pseudomonadati</taxon>
        <taxon>Pseudomonadota</taxon>
        <taxon>Alphaproteobacteria</taxon>
        <taxon>Hyphomicrobiales</taxon>
        <taxon>Beijerinckiaceae</taxon>
        <taxon>Methylocella</taxon>
    </lineage>
</organism>
<dbReference type="EMBL" id="LR536450">
    <property type="protein sequence ID" value="VFU07981.1"/>
    <property type="molecule type" value="Genomic_DNA"/>
</dbReference>
<accession>A0A4U8YVX1</accession>
<evidence type="ECO:0000313" key="2">
    <source>
        <dbReference type="Proteomes" id="UP000294360"/>
    </source>
</evidence>
<evidence type="ECO:0000313" key="1">
    <source>
        <dbReference type="EMBL" id="VFU07981.1"/>
    </source>
</evidence>
<gene>
    <name evidence="1" type="ORF">MTUNDRAET4_1088</name>
</gene>
<dbReference type="AlphaFoldDB" id="A0A4U8YVX1"/>
<reference evidence="1 2" key="1">
    <citation type="submission" date="2019-03" db="EMBL/GenBank/DDBJ databases">
        <authorList>
            <person name="Kox A.R. M."/>
        </authorList>
    </citation>
    <scope>NUCLEOTIDE SEQUENCE [LARGE SCALE GENOMIC DNA]</scope>
    <source>
        <strain evidence="1">MTUNDRAET4 annotated genome</strain>
    </source>
</reference>
<protein>
    <submittedName>
        <fullName evidence="1">Uncharacterized protein</fullName>
    </submittedName>
</protein>
<dbReference type="KEGG" id="mtun:MTUNDRAET4_1088"/>